<feature type="region of interest" description="Disordered" evidence="1">
    <location>
        <begin position="51"/>
        <end position="87"/>
    </location>
</feature>
<sequence>MPAGERKKKDRKDSQLIIRINKADRDAFLDLCEALDTSAAREIRRFIREFTLSHQGADPDPGGARDSRAKEPAEWPGKRKSKSSKKK</sequence>
<evidence type="ECO:0000313" key="2">
    <source>
        <dbReference type="EMBL" id="MFB9148212.1"/>
    </source>
</evidence>
<evidence type="ECO:0000313" key="3">
    <source>
        <dbReference type="Proteomes" id="UP001589670"/>
    </source>
</evidence>
<gene>
    <name evidence="2" type="ORF">ACFFU4_00430</name>
</gene>
<accession>A0ABV5HUY2</accession>
<dbReference type="RefSeq" id="WP_377065912.1">
    <property type="nucleotide sequence ID" value="NZ_JBHMEC010000001.1"/>
</dbReference>
<reference evidence="2 3" key="1">
    <citation type="submission" date="2024-09" db="EMBL/GenBank/DDBJ databases">
        <authorList>
            <person name="Sun Q."/>
            <person name="Mori K."/>
        </authorList>
    </citation>
    <scope>NUCLEOTIDE SEQUENCE [LARGE SCALE GENOMIC DNA]</scope>
    <source>
        <strain evidence="2 3">CECT 9424</strain>
    </source>
</reference>
<evidence type="ECO:0000256" key="1">
    <source>
        <dbReference type="SAM" id="MobiDB-lite"/>
    </source>
</evidence>
<dbReference type="EMBL" id="JBHMEC010000001">
    <property type="protein sequence ID" value="MFB9148212.1"/>
    <property type="molecule type" value="Genomic_DNA"/>
</dbReference>
<protein>
    <recommendedName>
        <fullName evidence="4">Ribbon-helix-helix protein CopG domain-containing protein</fullName>
    </recommendedName>
</protein>
<proteinExistence type="predicted"/>
<name>A0ABV5HUY2_9RHOB</name>
<dbReference type="Proteomes" id="UP001589670">
    <property type="component" value="Unassembled WGS sequence"/>
</dbReference>
<evidence type="ECO:0008006" key="4">
    <source>
        <dbReference type="Google" id="ProtNLM"/>
    </source>
</evidence>
<comment type="caution">
    <text evidence="2">The sequence shown here is derived from an EMBL/GenBank/DDBJ whole genome shotgun (WGS) entry which is preliminary data.</text>
</comment>
<organism evidence="2 3">
    <name type="scientific">Roseovarius ramblicola</name>
    <dbReference type="NCBI Taxonomy" id="2022336"/>
    <lineage>
        <taxon>Bacteria</taxon>
        <taxon>Pseudomonadati</taxon>
        <taxon>Pseudomonadota</taxon>
        <taxon>Alphaproteobacteria</taxon>
        <taxon>Rhodobacterales</taxon>
        <taxon>Roseobacteraceae</taxon>
        <taxon>Roseovarius</taxon>
    </lineage>
</organism>
<feature type="compositionally biased region" description="Basic residues" evidence="1">
    <location>
        <begin position="78"/>
        <end position="87"/>
    </location>
</feature>
<keyword evidence="3" id="KW-1185">Reference proteome</keyword>
<feature type="compositionally biased region" description="Basic and acidic residues" evidence="1">
    <location>
        <begin position="63"/>
        <end position="77"/>
    </location>
</feature>